<keyword evidence="5 11" id="KW-0545">Nucleotide biosynthesis</keyword>
<evidence type="ECO:0000313" key="13">
    <source>
        <dbReference type="EMBL" id="TCS88754.1"/>
    </source>
</evidence>
<evidence type="ECO:0000256" key="9">
    <source>
        <dbReference type="ARBA" id="ARBA00048743"/>
    </source>
</evidence>
<evidence type="ECO:0000256" key="8">
    <source>
        <dbReference type="ARBA" id="ARBA00022840"/>
    </source>
</evidence>
<dbReference type="NCBIfam" id="TIGR00041">
    <property type="entry name" value="DTMP_kinase"/>
    <property type="match status" value="1"/>
</dbReference>
<dbReference type="EMBL" id="SMAE01000007">
    <property type="protein sequence ID" value="TCS88754.1"/>
    <property type="molecule type" value="Genomic_DNA"/>
</dbReference>
<comment type="similarity">
    <text evidence="1 11">Belongs to the thymidylate kinase family.</text>
</comment>
<dbReference type="FunFam" id="3.40.50.300:FF:000225">
    <property type="entry name" value="Thymidylate kinase"/>
    <property type="match status" value="1"/>
</dbReference>
<evidence type="ECO:0000256" key="10">
    <source>
        <dbReference type="ARBA" id="ARBA00057735"/>
    </source>
</evidence>
<comment type="caution">
    <text evidence="13">The sequence shown here is derived from an EMBL/GenBank/DDBJ whole genome shotgun (WGS) entry which is preliminary data.</text>
</comment>
<dbReference type="GO" id="GO:0006233">
    <property type="term" value="P:dTDP biosynthetic process"/>
    <property type="evidence" value="ECO:0007669"/>
    <property type="project" value="InterPro"/>
</dbReference>
<comment type="catalytic activity">
    <reaction evidence="9 11">
        <text>dTMP + ATP = dTDP + ADP</text>
        <dbReference type="Rhea" id="RHEA:13517"/>
        <dbReference type="ChEBI" id="CHEBI:30616"/>
        <dbReference type="ChEBI" id="CHEBI:58369"/>
        <dbReference type="ChEBI" id="CHEBI:63528"/>
        <dbReference type="ChEBI" id="CHEBI:456216"/>
        <dbReference type="EC" id="2.7.4.9"/>
    </reaction>
</comment>
<dbReference type="HAMAP" id="MF_00165">
    <property type="entry name" value="Thymidylate_kinase"/>
    <property type="match status" value="1"/>
</dbReference>
<dbReference type="InterPro" id="IPR039430">
    <property type="entry name" value="Thymidylate_kin-like_dom"/>
</dbReference>
<dbReference type="GO" id="GO:0005829">
    <property type="term" value="C:cytosol"/>
    <property type="evidence" value="ECO:0007669"/>
    <property type="project" value="TreeGrafter"/>
</dbReference>
<dbReference type="PANTHER" id="PTHR10344:SF4">
    <property type="entry name" value="UMP-CMP KINASE 2, MITOCHONDRIAL"/>
    <property type="match status" value="1"/>
</dbReference>
<keyword evidence="6 11" id="KW-0547">Nucleotide-binding</keyword>
<evidence type="ECO:0000256" key="11">
    <source>
        <dbReference type="HAMAP-Rule" id="MF_00165"/>
    </source>
</evidence>
<sequence length="212" mass="24233">MKGIFIALEGPDGSGKSTIMKLLNDYFTERNIDVIVTREPGGTEIGEEIRRIILDNRYDNMLPETEALLYAASRGQHVHEKILPALNEGKIVICERFILSSLAYQGVGRNLGIKEVKMINDFAIKGIRPDLTLFFSVDPEITLKRKIYIKGGDRLEREGYEFHNKVYEGYMKLLKMNPANVKIIDATKSIEEVFKQSIYYIENILKTKEAEI</sequence>
<evidence type="ECO:0000256" key="7">
    <source>
        <dbReference type="ARBA" id="ARBA00022777"/>
    </source>
</evidence>
<gene>
    <name evidence="11" type="primary">tmk</name>
    <name evidence="13" type="ORF">EDD65_107110</name>
</gene>
<keyword evidence="8 11" id="KW-0067">ATP-binding</keyword>
<accession>A0A4R3KV32</accession>
<evidence type="ECO:0000256" key="2">
    <source>
        <dbReference type="ARBA" id="ARBA00012980"/>
    </source>
</evidence>
<evidence type="ECO:0000313" key="14">
    <source>
        <dbReference type="Proteomes" id="UP000294567"/>
    </source>
</evidence>
<dbReference type="PROSITE" id="PS01331">
    <property type="entry name" value="THYMIDYLATE_KINASE"/>
    <property type="match status" value="1"/>
</dbReference>
<dbReference type="InterPro" id="IPR027417">
    <property type="entry name" value="P-loop_NTPase"/>
</dbReference>
<organism evidence="13 14">
    <name type="scientific">Keratinibaculum paraultunense</name>
    <dbReference type="NCBI Taxonomy" id="1278232"/>
    <lineage>
        <taxon>Bacteria</taxon>
        <taxon>Bacillati</taxon>
        <taxon>Bacillota</taxon>
        <taxon>Tissierellia</taxon>
        <taxon>Tissierellales</taxon>
        <taxon>Tepidimicrobiaceae</taxon>
        <taxon>Keratinibaculum</taxon>
    </lineage>
</organism>
<dbReference type="GO" id="GO:0005524">
    <property type="term" value="F:ATP binding"/>
    <property type="evidence" value="ECO:0007669"/>
    <property type="project" value="UniProtKB-UniRule"/>
</dbReference>
<evidence type="ECO:0000256" key="3">
    <source>
        <dbReference type="ARBA" id="ARBA00017144"/>
    </source>
</evidence>
<dbReference type="EC" id="2.7.4.9" evidence="2 11"/>
<dbReference type="AlphaFoldDB" id="A0A4R3KV32"/>
<evidence type="ECO:0000256" key="5">
    <source>
        <dbReference type="ARBA" id="ARBA00022727"/>
    </source>
</evidence>
<comment type="function">
    <text evidence="10 11">Phosphorylation of dTMP to form dTDP in both de novo and salvage pathways of dTTP synthesis.</text>
</comment>
<keyword evidence="7 11" id="KW-0418">Kinase</keyword>
<dbReference type="Gene3D" id="3.40.50.300">
    <property type="entry name" value="P-loop containing nucleotide triphosphate hydrolases"/>
    <property type="match status" value="1"/>
</dbReference>
<proteinExistence type="inferred from homology"/>
<keyword evidence="14" id="KW-1185">Reference proteome</keyword>
<dbReference type="PANTHER" id="PTHR10344">
    <property type="entry name" value="THYMIDYLATE KINASE"/>
    <property type="match status" value="1"/>
</dbReference>
<reference evidence="13 14" key="1">
    <citation type="submission" date="2019-03" db="EMBL/GenBank/DDBJ databases">
        <title>Genomic Encyclopedia of Type Strains, Phase IV (KMG-IV): sequencing the most valuable type-strain genomes for metagenomic binning, comparative biology and taxonomic classification.</title>
        <authorList>
            <person name="Goeker M."/>
        </authorList>
    </citation>
    <scope>NUCLEOTIDE SEQUENCE [LARGE SCALE GENOMIC DNA]</scope>
    <source>
        <strain evidence="13 14">DSM 26752</strain>
    </source>
</reference>
<dbReference type="InterPro" id="IPR018095">
    <property type="entry name" value="Thymidylate_kin_CS"/>
</dbReference>
<evidence type="ECO:0000256" key="6">
    <source>
        <dbReference type="ARBA" id="ARBA00022741"/>
    </source>
</evidence>
<keyword evidence="4 11" id="KW-0808">Transferase</keyword>
<evidence type="ECO:0000259" key="12">
    <source>
        <dbReference type="Pfam" id="PF02223"/>
    </source>
</evidence>
<dbReference type="Pfam" id="PF02223">
    <property type="entry name" value="Thymidylate_kin"/>
    <property type="match status" value="1"/>
</dbReference>
<protein>
    <recommendedName>
        <fullName evidence="3 11">Thymidylate kinase</fullName>
        <ecNumber evidence="2 11">2.7.4.9</ecNumber>
    </recommendedName>
    <alternativeName>
        <fullName evidence="11">dTMP kinase</fullName>
    </alternativeName>
</protein>
<feature type="binding site" evidence="11">
    <location>
        <begin position="10"/>
        <end position="17"/>
    </location>
    <ligand>
        <name>ATP</name>
        <dbReference type="ChEBI" id="CHEBI:30616"/>
    </ligand>
</feature>
<dbReference type="GO" id="GO:0004798">
    <property type="term" value="F:dTMP kinase activity"/>
    <property type="evidence" value="ECO:0007669"/>
    <property type="project" value="UniProtKB-UniRule"/>
</dbReference>
<dbReference type="GO" id="GO:0006235">
    <property type="term" value="P:dTTP biosynthetic process"/>
    <property type="evidence" value="ECO:0007669"/>
    <property type="project" value="UniProtKB-UniRule"/>
</dbReference>
<dbReference type="Proteomes" id="UP000294567">
    <property type="component" value="Unassembled WGS sequence"/>
</dbReference>
<dbReference type="GO" id="GO:0006227">
    <property type="term" value="P:dUDP biosynthetic process"/>
    <property type="evidence" value="ECO:0007669"/>
    <property type="project" value="TreeGrafter"/>
</dbReference>
<evidence type="ECO:0000256" key="4">
    <source>
        <dbReference type="ARBA" id="ARBA00022679"/>
    </source>
</evidence>
<feature type="domain" description="Thymidylate kinase-like" evidence="12">
    <location>
        <begin position="8"/>
        <end position="195"/>
    </location>
</feature>
<dbReference type="InterPro" id="IPR018094">
    <property type="entry name" value="Thymidylate_kinase"/>
</dbReference>
<dbReference type="SUPFAM" id="SSF52540">
    <property type="entry name" value="P-loop containing nucleoside triphosphate hydrolases"/>
    <property type="match status" value="1"/>
</dbReference>
<evidence type="ECO:0000256" key="1">
    <source>
        <dbReference type="ARBA" id="ARBA00009776"/>
    </source>
</evidence>
<dbReference type="CDD" id="cd01672">
    <property type="entry name" value="TMPK"/>
    <property type="match status" value="1"/>
</dbReference>
<name>A0A4R3KV32_9FIRM</name>